<keyword evidence="3" id="KW-1185">Reference proteome</keyword>
<gene>
    <name evidence="2" type="ORF">PCOR1329_LOCUS58370</name>
</gene>
<feature type="region of interest" description="Disordered" evidence="1">
    <location>
        <begin position="94"/>
        <end position="138"/>
    </location>
</feature>
<evidence type="ECO:0000256" key="1">
    <source>
        <dbReference type="SAM" id="MobiDB-lite"/>
    </source>
</evidence>
<name>A0ABN9VIR8_9DINO</name>
<dbReference type="EMBL" id="CAUYUJ010017237">
    <property type="protein sequence ID" value="CAK0873068.1"/>
    <property type="molecule type" value="Genomic_DNA"/>
</dbReference>
<dbReference type="Proteomes" id="UP001189429">
    <property type="component" value="Unassembled WGS sequence"/>
</dbReference>
<feature type="non-terminal residue" evidence="2">
    <location>
        <position position="1"/>
    </location>
</feature>
<comment type="caution">
    <text evidence="2">The sequence shown here is derived from an EMBL/GenBank/DDBJ whole genome shotgun (WGS) entry which is preliminary data.</text>
</comment>
<organism evidence="2 3">
    <name type="scientific">Prorocentrum cordatum</name>
    <dbReference type="NCBI Taxonomy" id="2364126"/>
    <lineage>
        <taxon>Eukaryota</taxon>
        <taxon>Sar</taxon>
        <taxon>Alveolata</taxon>
        <taxon>Dinophyceae</taxon>
        <taxon>Prorocentrales</taxon>
        <taxon>Prorocentraceae</taxon>
        <taxon>Prorocentrum</taxon>
    </lineage>
</organism>
<accession>A0ABN9VIR8</accession>
<proteinExistence type="predicted"/>
<sequence>VYGGMVSAEPQELQLVRAWRPTPLGEWEIGTGVVHRVHKENQTITVQFLPDQHRCRLPFASVKPILDITPTYPKVRLMPGERLPTRTELLAREQEAHARRQALGIPPEQPLPGDEDPNSLRAGETLNEHGHPVVKEDRWGIPGPTLDALRNYSIPGLQVGSEYGSHFYSKLYSNNFYSQAPQMVTSTGHVGVDERKHMAQHILSHRYIPLEGPELEQDLRTGSWHAVEPDGAAEPPESRGWLAYLFE</sequence>
<evidence type="ECO:0000313" key="2">
    <source>
        <dbReference type="EMBL" id="CAK0873068.1"/>
    </source>
</evidence>
<feature type="compositionally biased region" description="Basic and acidic residues" evidence="1">
    <location>
        <begin position="126"/>
        <end position="138"/>
    </location>
</feature>
<protein>
    <submittedName>
        <fullName evidence="2">Uncharacterized protein</fullName>
    </submittedName>
</protein>
<reference evidence="2" key="1">
    <citation type="submission" date="2023-10" db="EMBL/GenBank/DDBJ databases">
        <authorList>
            <person name="Chen Y."/>
            <person name="Shah S."/>
            <person name="Dougan E. K."/>
            <person name="Thang M."/>
            <person name="Chan C."/>
        </authorList>
    </citation>
    <scope>NUCLEOTIDE SEQUENCE [LARGE SCALE GENOMIC DNA]</scope>
</reference>
<evidence type="ECO:0000313" key="3">
    <source>
        <dbReference type="Proteomes" id="UP001189429"/>
    </source>
</evidence>